<dbReference type="GO" id="GO:0016829">
    <property type="term" value="F:lyase activity"/>
    <property type="evidence" value="ECO:0007669"/>
    <property type="project" value="UniProtKB-KW"/>
</dbReference>
<dbReference type="InterPro" id="IPR008929">
    <property type="entry name" value="Chondroitin_lyas"/>
</dbReference>
<feature type="signal peptide" evidence="3">
    <location>
        <begin position="1"/>
        <end position="20"/>
    </location>
</feature>
<dbReference type="AlphaFoldDB" id="A0A9W8AWJ4"/>
<sequence length="243" mass="27219">MKGLLLWGSALMACLQFGRAGEVDDYINYQFLDLTKAELAGGNNKAAAAIKTWADREAKSKEFYTVTNKSDFGNGITKNHFASFPPYFWPSCDKPMAEAVKSCSFKRQDGKRNEKLTNLSDSPNQVNGICKDVTQLAVAAYLYEEKAYADRAFDLLDKFFINEATRMLPNLDYGQMEPGQGGGKGRPYGLIQTRCFVSMVSAIPLLRNVTTEHKDTYKQVQAWFSEFSNWFTTSEIGKKEIAG</sequence>
<gene>
    <name evidence="5" type="ORF">H4R34_006422</name>
</gene>
<protein>
    <recommendedName>
        <fullName evidence="4">Alginate lyase domain-containing protein</fullName>
    </recommendedName>
</protein>
<evidence type="ECO:0000256" key="2">
    <source>
        <dbReference type="ARBA" id="ARBA00023239"/>
    </source>
</evidence>
<keyword evidence="2" id="KW-0456">Lyase</keyword>
<dbReference type="Pfam" id="PF05426">
    <property type="entry name" value="Alginate_lyase"/>
    <property type="match status" value="1"/>
</dbReference>
<dbReference type="SUPFAM" id="SSF48230">
    <property type="entry name" value="Chondroitin AC/alginate lyase"/>
    <property type="match status" value="1"/>
</dbReference>
<evidence type="ECO:0000313" key="5">
    <source>
        <dbReference type="EMBL" id="KAJ1967152.1"/>
    </source>
</evidence>
<evidence type="ECO:0000256" key="1">
    <source>
        <dbReference type="ARBA" id="ARBA00022729"/>
    </source>
</evidence>
<name>A0A9W8AWJ4_9FUNG</name>
<dbReference type="OrthoDB" id="63533at2759"/>
<dbReference type="InterPro" id="IPR008397">
    <property type="entry name" value="Alginate_lyase_dom"/>
</dbReference>
<proteinExistence type="predicted"/>
<organism evidence="5 6">
    <name type="scientific">Dimargaris verticillata</name>
    <dbReference type="NCBI Taxonomy" id="2761393"/>
    <lineage>
        <taxon>Eukaryota</taxon>
        <taxon>Fungi</taxon>
        <taxon>Fungi incertae sedis</taxon>
        <taxon>Zoopagomycota</taxon>
        <taxon>Kickxellomycotina</taxon>
        <taxon>Dimargaritomycetes</taxon>
        <taxon>Dimargaritales</taxon>
        <taxon>Dimargaritaceae</taxon>
        <taxon>Dimargaris</taxon>
    </lineage>
</organism>
<dbReference type="Proteomes" id="UP001151582">
    <property type="component" value="Unassembled WGS sequence"/>
</dbReference>
<evidence type="ECO:0000313" key="6">
    <source>
        <dbReference type="Proteomes" id="UP001151582"/>
    </source>
</evidence>
<dbReference type="GO" id="GO:0042597">
    <property type="term" value="C:periplasmic space"/>
    <property type="evidence" value="ECO:0007669"/>
    <property type="project" value="InterPro"/>
</dbReference>
<feature type="chain" id="PRO_5040893606" description="Alginate lyase domain-containing protein" evidence="3">
    <location>
        <begin position="21"/>
        <end position="243"/>
    </location>
</feature>
<evidence type="ECO:0000259" key="4">
    <source>
        <dbReference type="Pfam" id="PF05426"/>
    </source>
</evidence>
<dbReference type="Gene3D" id="1.50.10.100">
    <property type="entry name" value="Chondroitin AC/alginate lyase"/>
    <property type="match status" value="1"/>
</dbReference>
<keyword evidence="6" id="KW-1185">Reference proteome</keyword>
<dbReference type="EMBL" id="JANBQB010002414">
    <property type="protein sequence ID" value="KAJ1967152.1"/>
    <property type="molecule type" value="Genomic_DNA"/>
</dbReference>
<reference evidence="5" key="1">
    <citation type="submission" date="2022-07" db="EMBL/GenBank/DDBJ databases">
        <title>Phylogenomic reconstructions and comparative analyses of Kickxellomycotina fungi.</title>
        <authorList>
            <person name="Reynolds N.K."/>
            <person name="Stajich J.E."/>
            <person name="Barry K."/>
            <person name="Grigoriev I.V."/>
            <person name="Crous P."/>
            <person name="Smith M.E."/>
        </authorList>
    </citation>
    <scope>NUCLEOTIDE SEQUENCE</scope>
    <source>
        <strain evidence="5">RSA 567</strain>
    </source>
</reference>
<feature type="domain" description="Alginate lyase" evidence="4">
    <location>
        <begin position="66"/>
        <end position="240"/>
    </location>
</feature>
<evidence type="ECO:0000256" key="3">
    <source>
        <dbReference type="SAM" id="SignalP"/>
    </source>
</evidence>
<feature type="non-terminal residue" evidence="5">
    <location>
        <position position="243"/>
    </location>
</feature>
<comment type="caution">
    <text evidence="5">The sequence shown here is derived from an EMBL/GenBank/DDBJ whole genome shotgun (WGS) entry which is preliminary data.</text>
</comment>
<keyword evidence="1 3" id="KW-0732">Signal</keyword>
<accession>A0A9W8AWJ4</accession>